<protein>
    <submittedName>
        <fullName evidence="2">Chloramphenicol acetyltransferase</fullName>
    </submittedName>
</protein>
<dbReference type="PIRSF" id="PIRSF000440">
    <property type="entry name" value="CAT"/>
    <property type="match status" value="1"/>
</dbReference>
<sequence>MKQKIDIDSWARRGHFLLFKNFDEPFHGVCVRIDCTNAYQRCKEMGLSFFLYYIHRCTMAVNAIESFHYRIEGDEVFRYDYINPESTVDRPDGSFGFCSMEYHEDFSKFQTKARKSMDEVRKSTALTPSMEANAIHYSAVPWIDFSSLSHATNFTRDSVGCPKISFGKMTEINGVRSMPVSIHVHHALIDGRDLGTLIDEFQRLMNL</sequence>
<feature type="active site" description="Proton acceptor" evidence="1">
    <location>
        <position position="186"/>
    </location>
</feature>
<dbReference type="RefSeq" id="WP_026627825.1">
    <property type="nucleotide sequence ID" value="NZ_JBKUNW010000006.1"/>
</dbReference>
<dbReference type="PANTHER" id="PTHR38474:SF1">
    <property type="entry name" value="SLR0299 PROTEIN"/>
    <property type="match status" value="1"/>
</dbReference>
<accession>A0A4Y8L0P2</accession>
<keyword evidence="3" id="KW-1185">Reference proteome</keyword>
<dbReference type="PANTHER" id="PTHR38474">
    <property type="entry name" value="SLR0299 PROTEIN"/>
    <property type="match status" value="1"/>
</dbReference>
<keyword evidence="2" id="KW-0808">Transferase</keyword>
<comment type="caution">
    <text evidence="2">The sequence shown here is derived from an EMBL/GenBank/DDBJ whole genome shotgun (WGS) entry which is preliminary data.</text>
</comment>
<dbReference type="Pfam" id="PF00302">
    <property type="entry name" value="CAT"/>
    <property type="match status" value="1"/>
</dbReference>
<organism evidence="2 3">
    <name type="scientific">Dysgonomonas capnocytophagoides</name>
    <dbReference type="NCBI Taxonomy" id="45254"/>
    <lineage>
        <taxon>Bacteria</taxon>
        <taxon>Pseudomonadati</taxon>
        <taxon>Bacteroidota</taxon>
        <taxon>Bacteroidia</taxon>
        <taxon>Bacteroidales</taxon>
        <taxon>Dysgonomonadaceae</taxon>
        <taxon>Dysgonomonas</taxon>
    </lineage>
</organism>
<proteinExistence type="predicted"/>
<dbReference type="InterPro" id="IPR023213">
    <property type="entry name" value="CAT-like_dom_sf"/>
</dbReference>
<evidence type="ECO:0000313" key="3">
    <source>
        <dbReference type="Proteomes" id="UP000297861"/>
    </source>
</evidence>
<dbReference type="GO" id="GO:0008811">
    <property type="term" value="F:chloramphenicol O-acetyltransferase activity"/>
    <property type="evidence" value="ECO:0007669"/>
    <property type="project" value="InterPro"/>
</dbReference>
<dbReference type="Gene3D" id="3.30.559.10">
    <property type="entry name" value="Chloramphenicol acetyltransferase-like domain"/>
    <property type="match status" value="1"/>
</dbReference>
<dbReference type="InterPro" id="IPR001707">
    <property type="entry name" value="Cmp_AcTrfase"/>
</dbReference>
<evidence type="ECO:0000313" key="2">
    <source>
        <dbReference type="EMBL" id="TFD96133.1"/>
    </source>
</evidence>
<gene>
    <name evidence="2" type="ORF">E2605_11105</name>
</gene>
<dbReference type="STRING" id="1121485.GCA_000426485_00561"/>
<dbReference type="OrthoDB" id="9801766at2"/>
<dbReference type="EMBL" id="SOML01000006">
    <property type="protein sequence ID" value="TFD96133.1"/>
    <property type="molecule type" value="Genomic_DNA"/>
</dbReference>
<dbReference type="Proteomes" id="UP000297861">
    <property type="component" value="Unassembled WGS sequence"/>
</dbReference>
<evidence type="ECO:0000256" key="1">
    <source>
        <dbReference type="PIRSR" id="PIRSR000440-1"/>
    </source>
</evidence>
<name>A0A4Y8L0P2_9BACT</name>
<dbReference type="SMART" id="SM01059">
    <property type="entry name" value="CAT"/>
    <property type="match status" value="1"/>
</dbReference>
<dbReference type="SUPFAM" id="SSF52777">
    <property type="entry name" value="CoA-dependent acyltransferases"/>
    <property type="match status" value="1"/>
</dbReference>
<dbReference type="AlphaFoldDB" id="A0A4Y8L0P2"/>
<reference evidence="2 3" key="1">
    <citation type="submission" date="2019-03" db="EMBL/GenBank/DDBJ databases">
        <title>San Antonio Military Medical Center submission to MRSN (WRAIR), pending publication.</title>
        <authorList>
            <person name="Blyth D.M."/>
            <person name="Mccarthy S.L."/>
            <person name="Schall S.E."/>
            <person name="Stam J.A."/>
            <person name="Ong A.C."/>
            <person name="Mcgann P.T."/>
        </authorList>
    </citation>
    <scope>NUCLEOTIDE SEQUENCE [LARGE SCALE GENOMIC DNA]</scope>
    <source>
        <strain evidence="2 3">MRSN571793</strain>
    </source>
</reference>